<dbReference type="EMBL" id="LAZR01015585">
    <property type="protein sequence ID" value="KKM08281.1"/>
    <property type="molecule type" value="Genomic_DNA"/>
</dbReference>
<dbReference type="AlphaFoldDB" id="A0A0F9JRU0"/>
<comment type="caution">
    <text evidence="1">The sequence shown here is derived from an EMBL/GenBank/DDBJ whole genome shotgun (WGS) entry which is preliminary data.</text>
</comment>
<proteinExistence type="predicted"/>
<name>A0A0F9JRU0_9ZZZZ</name>
<reference evidence="1" key="1">
    <citation type="journal article" date="2015" name="Nature">
        <title>Complex archaea that bridge the gap between prokaryotes and eukaryotes.</title>
        <authorList>
            <person name="Spang A."/>
            <person name="Saw J.H."/>
            <person name="Jorgensen S.L."/>
            <person name="Zaremba-Niedzwiedzka K."/>
            <person name="Martijn J."/>
            <person name="Lind A.E."/>
            <person name="van Eijk R."/>
            <person name="Schleper C."/>
            <person name="Guy L."/>
            <person name="Ettema T.J."/>
        </authorList>
    </citation>
    <scope>NUCLEOTIDE SEQUENCE</scope>
</reference>
<gene>
    <name evidence="1" type="ORF">LCGC14_1725440</name>
</gene>
<organism evidence="1">
    <name type="scientific">marine sediment metagenome</name>
    <dbReference type="NCBI Taxonomy" id="412755"/>
    <lineage>
        <taxon>unclassified sequences</taxon>
        <taxon>metagenomes</taxon>
        <taxon>ecological metagenomes</taxon>
    </lineage>
</organism>
<sequence>MFKLKGVDPLDEKKKEKLSKLIKKGEKFKKRSLERWNNKTSKYNKK</sequence>
<protein>
    <submittedName>
        <fullName evidence="1">Uncharacterized protein</fullName>
    </submittedName>
</protein>
<accession>A0A0F9JRU0</accession>
<evidence type="ECO:0000313" key="1">
    <source>
        <dbReference type="EMBL" id="KKM08281.1"/>
    </source>
</evidence>